<dbReference type="SUPFAM" id="SSF55021">
    <property type="entry name" value="ACT-like"/>
    <property type="match status" value="1"/>
</dbReference>
<reference evidence="10 11" key="1">
    <citation type="submission" date="2018-08" db="EMBL/GenBank/DDBJ databases">
        <title>Genomic Encyclopedia of Type Strains, Phase III (KMG-III): the genomes of soil and plant-associated and newly described type strains.</title>
        <authorList>
            <person name="Whitman W."/>
        </authorList>
    </citation>
    <scope>NUCLEOTIDE SEQUENCE [LARGE SCALE GENOMIC DNA]</scope>
    <source>
        <strain evidence="10 11">CGMCC 1.10966</strain>
    </source>
</reference>
<comment type="pathway">
    <text evidence="2 8">Amino-acid biosynthesis; L-valine biosynthesis; L-valine from pyruvate: step 1/4.</text>
</comment>
<dbReference type="Proteomes" id="UP000256304">
    <property type="component" value="Unassembled WGS sequence"/>
</dbReference>
<keyword evidence="11" id="KW-1185">Reference proteome</keyword>
<dbReference type="GO" id="GO:0009097">
    <property type="term" value="P:isoleucine biosynthetic process"/>
    <property type="evidence" value="ECO:0007669"/>
    <property type="project" value="UniProtKB-UniRule"/>
</dbReference>
<dbReference type="InterPro" id="IPR004789">
    <property type="entry name" value="Acetalactate_synth_ssu"/>
</dbReference>
<comment type="catalytic activity">
    <reaction evidence="7 8">
        <text>2 pyruvate + H(+) = (2S)-2-acetolactate + CO2</text>
        <dbReference type="Rhea" id="RHEA:25249"/>
        <dbReference type="ChEBI" id="CHEBI:15361"/>
        <dbReference type="ChEBI" id="CHEBI:15378"/>
        <dbReference type="ChEBI" id="CHEBI:16526"/>
        <dbReference type="ChEBI" id="CHEBI:58476"/>
        <dbReference type="EC" id="2.2.1.6"/>
    </reaction>
</comment>
<comment type="pathway">
    <text evidence="1 8">Amino-acid biosynthesis; L-isoleucine biosynthesis; L-isoleucine from 2-oxobutanoate: step 1/4.</text>
</comment>
<evidence type="ECO:0000256" key="3">
    <source>
        <dbReference type="ARBA" id="ARBA00006341"/>
    </source>
</evidence>
<accession>A0A3D9QUM9</accession>
<dbReference type="EMBL" id="QTTN01000042">
    <property type="protein sequence ID" value="REE67605.1"/>
    <property type="molecule type" value="Genomic_DNA"/>
</dbReference>
<keyword evidence="8" id="KW-0808">Transferase</keyword>
<dbReference type="AlphaFoldDB" id="A0A3D9QUM9"/>
<dbReference type="GO" id="GO:0009099">
    <property type="term" value="P:L-valine biosynthetic process"/>
    <property type="evidence" value="ECO:0007669"/>
    <property type="project" value="UniProtKB-UniRule"/>
</dbReference>
<evidence type="ECO:0000259" key="9">
    <source>
        <dbReference type="PROSITE" id="PS51671"/>
    </source>
</evidence>
<dbReference type="Pfam" id="PF22629">
    <property type="entry name" value="ACT_AHAS_ss"/>
    <property type="match status" value="1"/>
</dbReference>
<dbReference type="InterPro" id="IPR054480">
    <property type="entry name" value="AHAS_small-like_ACT"/>
</dbReference>
<dbReference type="GO" id="GO:1990610">
    <property type="term" value="F:acetolactate synthase regulator activity"/>
    <property type="evidence" value="ECO:0007669"/>
    <property type="project" value="UniProtKB-UniRule"/>
</dbReference>
<comment type="caution">
    <text evidence="10">The sequence shown here is derived from an EMBL/GenBank/DDBJ whole genome shotgun (WGS) entry which is preliminary data.</text>
</comment>
<evidence type="ECO:0000256" key="1">
    <source>
        <dbReference type="ARBA" id="ARBA00004974"/>
    </source>
</evidence>
<dbReference type="CDD" id="cd04878">
    <property type="entry name" value="ACT_AHAS"/>
    <property type="match status" value="1"/>
</dbReference>
<evidence type="ECO:0000256" key="7">
    <source>
        <dbReference type="ARBA" id="ARBA00048670"/>
    </source>
</evidence>
<gene>
    <name evidence="10" type="ORF">A8990_14232</name>
</gene>
<comment type="function">
    <text evidence="8">Catalyzes the conversion of 2 pyruvate molecules into acetolactate in the first common step of the biosynthetic pathway of the branched-amino acids such as leucine, isoleucine, and valine.</text>
</comment>
<dbReference type="FunFam" id="3.30.70.260:FF:000001">
    <property type="entry name" value="Acetolactate synthase, small subunit"/>
    <property type="match status" value="1"/>
</dbReference>
<evidence type="ECO:0000256" key="2">
    <source>
        <dbReference type="ARBA" id="ARBA00005025"/>
    </source>
</evidence>
<feature type="domain" description="ACT" evidence="9">
    <location>
        <begin position="5"/>
        <end position="79"/>
    </location>
</feature>
<evidence type="ECO:0000256" key="8">
    <source>
        <dbReference type="RuleBase" id="RU368092"/>
    </source>
</evidence>
<evidence type="ECO:0000313" key="10">
    <source>
        <dbReference type="EMBL" id="REE67605.1"/>
    </source>
</evidence>
<dbReference type="GO" id="GO:0005829">
    <property type="term" value="C:cytosol"/>
    <property type="evidence" value="ECO:0007669"/>
    <property type="project" value="TreeGrafter"/>
</dbReference>
<organism evidence="10 11">
    <name type="scientific">Paenibacillus taihuensis</name>
    <dbReference type="NCBI Taxonomy" id="1156355"/>
    <lineage>
        <taxon>Bacteria</taxon>
        <taxon>Bacillati</taxon>
        <taxon>Bacillota</taxon>
        <taxon>Bacilli</taxon>
        <taxon>Bacillales</taxon>
        <taxon>Paenibacillaceae</taxon>
        <taxon>Paenibacillus</taxon>
    </lineage>
</organism>
<dbReference type="InterPro" id="IPR039557">
    <property type="entry name" value="AHAS_ACT"/>
</dbReference>
<dbReference type="InterPro" id="IPR045865">
    <property type="entry name" value="ACT-like_dom_sf"/>
</dbReference>
<evidence type="ECO:0000256" key="6">
    <source>
        <dbReference type="ARBA" id="ARBA00023304"/>
    </source>
</evidence>
<sequence length="79" mass="8656">MNTHTISMLVNNHPGVLQRVAGLFSRRGFNIESLSVGQSEEPGLSRMIIVTAGDDKTLEQITRQLNKLIDVIQIAVAVI</sequence>
<name>A0A3D9QUM9_9BACL</name>
<evidence type="ECO:0000256" key="5">
    <source>
        <dbReference type="ARBA" id="ARBA00022605"/>
    </source>
</evidence>
<dbReference type="UniPathway" id="UPA00049">
    <property type="reaction ID" value="UER00059"/>
</dbReference>
<evidence type="ECO:0000256" key="4">
    <source>
        <dbReference type="ARBA" id="ARBA00011744"/>
    </source>
</evidence>
<dbReference type="UniPathway" id="UPA00047">
    <property type="reaction ID" value="UER00055"/>
</dbReference>
<dbReference type="PROSITE" id="PS51671">
    <property type="entry name" value="ACT"/>
    <property type="match status" value="1"/>
</dbReference>
<proteinExistence type="inferred from homology"/>
<evidence type="ECO:0000313" key="11">
    <source>
        <dbReference type="Proteomes" id="UP000256304"/>
    </source>
</evidence>
<dbReference type="NCBIfam" id="TIGR00119">
    <property type="entry name" value="acolac_sm"/>
    <property type="match status" value="1"/>
</dbReference>
<comment type="similarity">
    <text evidence="3 8">Belongs to the acetolactate synthase small subunit family.</text>
</comment>
<dbReference type="PANTHER" id="PTHR30239">
    <property type="entry name" value="ACETOLACTATE SYNTHASE SMALL SUBUNIT"/>
    <property type="match status" value="1"/>
</dbReference>
<keyword evidence="6 8" id="KW-0100">Branched-chain amino acid biosynthesis</keyword>
<protein>
    <recommendedName>
        <fullName evidence="8">Acetolactate synthase small subunit</fullName>
        <shortName evidence="8">AHAS</shortName>
        <shortName evidence="8">ALS</shortName>
        <ecNumber evidence="8">2.2.1.6</ecNumber>
    </recommendedName>
    <alternativeName>
        <fullName evidence="8">Acetohydroxy-acid synthase small subunit</fullName>
    </alternativeName>
</protein>
<dbReference type="Gene3D" id="3.30.70.260">
    <property type="match status" value="1"/>
</dbReference>
<dbReference type="EC" id="2.2.1.6" evidence="8"/>
<keyword evidence="5 8" id="KW-0028">Amino-acid biosynthesis</keyword>
<dbReference type="PANTHER" id="PTHR30239:SF0">
    <property type="entry name" value="ACETOLACTATE SYNTHASE SMALL SUBUNIT 1, CHLOROPLASTIC"/>
    <property type="match status" value="1"/>
</dbReference>
<dbReference type="GO" id="GO:0003984">
    <property type="term" value="F:acetolactate synthase activity"/>
    <property type="evidence" value="ECO:0007669"/>
    <property type="project" value="UniProtKB-UniRule"/>
</dbReference>
<dbReference type="InterPro" id="IPR002912">
    <property type="entry name" value="ACT_dom"/>
</dbReference>
<comment type="subunit">
    <text evidence="4 8">Dimer of large and small chains.</text>
</comment>